<organism evidence="19 20">
    <name type="scientific">Paracoccus limosus</name>
    <dbReference type="NCBI Taxonomy" id="913252"/>
    <lineage>
        <taxon>Bacteria</taxon>
        <taxon>Pseudomonadati</taxon>
        <taxon>Pseudomonadota</taxon>
        <taxon>Alphaproteobacteria</taxon>
        <taxon>Rhodobacterales</taxon>
        <taxon>Paracoccaceae</taxon>
        <taxon>Paracoccus</taxon>
    </lineage>
</organism>
<evidence type="ECO:0000256" key="10">
    <source>
        <dbReference type="ARBA" id="ARBA00023002"/>
    </source>
</evidence>
<proteinExistence type="inferred from homology"/>
<dbReference type="GO" id="GO:0009319">
    <property type="term" value="C:cytochrome o ubiquinol oxidase complex"/>
    <property type="evidence" value="ECO:0007669"/>
    <property type="project" value="TreeGrafter"/>
</dbReference>
<evidence type="ECO:0000256" key="15">
    <source>
        <dbReference type="ARBA" id="ARBA00031887"/>
    </source>
</evidence>
<keyword evidence="20" id="KW-1185">Reference proteome</keyword>
<keyword evidence="8" id="KW-0249">Electron transport</keyword>
<dbReference type="GO" id="GO:0015990">
    <property type="term" value="P:electron transport coupled proton transport"/>
    <property type="evidence" value="ECO:0007669"/>
    <property type="project" value="InterPro"/>
</dbReference>
<dbReference type="GO" id="GO:0019646">
    <property type="term" value="P:aerobic electron transport chain"/>
    <property type="evidence" value="ECO:0007669"/>
    <property type="project" value="TreeGrafter"/>
</dbReference>
<keyword evidence="11 18" id="KW-0472">Membrane</keyword>
<evidence type="ECO:0000256" key="12">
    <source>
        <dbReference type="ARBA" id="ARBA00025694"/>
    </source>
</evidence>
<dbReference type="Pfam" id="PF03626">
    <property type="entry name" value="COX4_pro"/>
    <property type="match status" value="1"/>
</dbReference>
<comment type="similarity">
    <text evidence="2">Belongs to the cytochrome c oxidase bacterial subunit 4 family.</text>
</comment>
<feature type="transmembrane region" description="Helical" evidence="18">
    <location>
        <begin position="91"/>
        <end position="113"/>
    </location>
</feature>
<gene>
    <name evidence="19" type="primary">cyoD</name>
    <name evidence="19" type="ORF">GL279_11905</name>
</gene>
<keyword evidence="9 18" id="KW-1133">Transmembrane helix</keyword>
<comment type="function">
    <text evidence="12">Cytochrome bo(3) ubiquinol terminal oxidase is the component of the aerobic respiratory chain of E.coli that predominates when cells are grown at high aeration. Has proton pump activity across the membrane in addition to electron transfer, pumping 2 protons/electron.</text>
</comment>
<evidence type="ECO:0000256" key="6">
    <source>
        <dbReference type="ARBA" id="ARBA00022475"/>
    </source>
</evidence>
<evidence type="ECO:0000313" key="19">
    <source>
        <dbReference type="EMBL" id="MTH35306.1"/>
    </source>
</evidence>
<dbReference type="Proteomes" id="UP000442533">
    <property type="component" value="Unassembled WGS sequence"/>
</dbReference>
<dbReference type="AlphaFoldDB" id="A0A844H360"/>
<sequence>MAHSHNAHDGHHHGHGHGHDDHAHGSFKSYMTGFVLAVILTVIPFGIVMGGGFDSRALTIAVVVLCAVAQVLVHMIYFLHMTSSAEEGWTMLSTVFTVVIVVIMLAGSLWVMFHMNTNMMPQMSHELQVMP</sequence>
<feature type="region of interest" description="Disordered" evidence="17">
    <location>
        <begin position="1"/>
        <end position="21"/>
    </location>
</feature>
<dbReference type="GO" id="GO:0015078">
    <property type="term" value="F:proton transmembrane transporter activity"/>
    <property type="evidence" value="ECO:0007669"/>
    <property type="project" value="TreeGrafter"/>
</dbReference>
<accession>A0A844H360</accession>
<comment type="caution">
    <text evidence="19">The sequence shown here is derived from an EMBL/GenBank/DDBJ whole genome shotgun (WGS) entry which is preliminary data.</text>
</comment>
<evidence type="ECO:0000256" key="1">
    <source>
        <dbReference type="ARBA" id="ARBA00004651"/>
    </source>
</evidence>
<evidence type="ECO:0000256" key="5">
    <source>
        <dbReference type="ARBA" id="ARBA00022448"/>
    </source>
</evidence>
<evidence type="ECO:0000256" key="16">
    <source>
        <dbReference type="ARBA" id="ARBA00032185"/>
    </source>
</evidence>
<evidence type="ECO:0000256" key="9">
    <source>
        <dbReference type="ARBA" id="ARBA00022989"/>
    </source>
</evidence>
<comment type="subcellular location">
    <subcellularLocation>
        <location evidence="1">Cell membrane</location>
        <topology evidence="1">Multi-pass membrane protein</topology>
    </subcellularLocation>
</comment>
<evidence type="ECO:0000256" key="11">
    <source>
        <dbReference type="ARBA" id="ARBA00023136"/>
    </source>
</evidence>
<keyword evidence="5" id="KW-0813">Transport</keyword>
<dbReference type="NCBIfam" id="TIGR02847">
    <property type="entry name" value="CyoD"/>
    <property type="match status" value="1"/>
</dbReference>
<keyword evidence="6" id="KW-1003">Cell membrane</keyword>
<evidence type="ECO:0000256" key="17">
    <source>
        <dbReference type="SAM" id="MobiDB-lite"/>
    </source>
</evidence>
<evidence type="ECO:0000256" key="4">
    <source>
        <dbReference type="ARBA" id="ARBA00014689"/>
    </source>
</evidence>
<keyword evidence="7 18" id="KW-0812">Transmembrane</keyword>
<dbReference type="GO" id="GO:0009486">
    <property type="term" value="F:cytochrome bo3 ubiquinol oxidase activity"/>
    <property type="evidence" value="ECO:0007669"/>
    <property type="project" value="InterPro"/>
</dbReference>
<dbReference type="RefSeq" id="WP_155064858.1">
    <property type="nucleotide sequence ID" value="NZ_WMIF01000015.1"/>
</dbReference>
<dbReference type="GO" id="GO:0005886">
    <property type="term" value="C:plasma membrane"/>
    <property type="evidence" value="ECO:0007669"/>
    <property type="project" value="UniProtKB-SubCell"/>
</dbReference>
<evidence type="ECO:0000256" key="8">
    <source>
        <dbReference type="ARBA" id="ARBA00022982"/>
    </source>
</evidence>
<dbReference type="EMBL" id="WMIF01000015">
    <property type="protein sequence ID" value="MTH35306.1"/>
    <property type="molecule type" value="Genomic_DNA"/>
</dbReference>
<name>A0A844H360_9RHOB</name>
<dbReference type="OrthoDB" id="2375888at2"/>
<evidence type="ECO:0000256" key="3">
    <source>
        <dbReference type="ARBA" id="ARBA00011700"/>
    </source>
</evidence>
<reference evidence="19 20" key="1">
    <citation type="submission" date="2019-11" db="EMBL/GenBank/DDBJ databases">
        <authorList>
            <person name="Dong K."/>
        </authorList>
    </citation>
    <scope>NUCLEOTIDE SEQUENCE [LARGE SCALE GENOMIC DNA]</scope>
    <source>
        <strain evidence="19 20">JCM 17370</strain>
    </source>
</reference>
<keyword evidence="10" id="KW-0560">Oxidoreductase</keyword>
<evidence type="ECO:0000256" key="18">
    <source>
        <dbReference type="SAM" id="Phobius"/>
    </source>
</evidence>
<dbReference type="PANTHER" id="PTHR36835">
    <property type="entry name" value="CYTOCHROME BO(3) UBIQUINOL OXIDASE SUBUNIT 4"/>
    <property type="match status" value="1"/>
</dbReference>
<dbReference type="PANTHER" id="PTHR36835:SF1">
    <property type="entry name" value="CYTOCHROME BO(3) UBIQUINOL OXIDASE SUBUNIT 4"/>
    <property type="match status" value="1"/>
</dbReference>
<evidence type="ECO:0000256" key="7">
    <source>
        <dbReference type="ARBA" id="ARBA00022692"/>
    </source>
</evidence>
<feature type="transmembrane region" description="Helical" evidence="18">
    <location>
        <begin position="30"/>
        <end position="50"/>
    </location>
</feature>
<comment type="subunit">
    <text evidence="3">Heterooctamer of two A chains, two B chains, two C chains and two D chains.</text>
</comment>
<evidence type="ECO:0000256" key="14">
    <source>
        <dbReference type="ARBA" id="ARBA00030211"/>
    </source>
</evidence>
<evidence type="ECO:0000256" key="2">
    <source>
        <dbReference type="ARBA" id="ARBA00008079"/>
    </source>
</evidence>
<dbReference type="InterPro" id="IPR005171">
    <property type="entry name" value="Cyt_c_oxidase_su4_prok"/>
</dbReference>
<evidence type="ECO:0000256" key="13">
    <source>
        <dbReference type="ARBA" id="ARBA00030071"/>
    </source>
</evidence>
<dbReference type="InterPro" id="IPR014210">
    <property type="entry name" value="Cyt_o_ubiqinol_oxidase_su4"/>
</dbReference>
<dbReference type="InterPro" id="IPR050968">
    <property type="entry name" value="Cytochrome_c_oxidase_bac_sub4"/>
</dbReference>
<feature type="transmembrane region" description="Helical" evidence="18">
    <location>
        <begin position="57"/>
        <end position="79"/>
    </location>
</feature>
<evidence type="ECO:0000313" key="20">
    <source>
        <dbReference type="Proteomes" id="UP000442533"/>
    </source>
</evidence>
<protein>
    <recommendedName>
        <fullName evidence="4">Cytochrome bo(3) ubiquinol oxidase subunit 4</fullName>
    </recommendedName>
    <alternativeName>
        <fullName evidence="16">Cytochrome o ubiquinol oxidase subunit 4</fullName>
    </alternativeName>
    <alternativeName>
        <fullName evidence="13">Oxidase bo(3) subunit 4</fullName>
    </alternativeName>
    <alternativeName>
        <fullName evidence="14">Ubiquinol oxidase polypeptide IV</fullName>
    </alternativeName>
    <alternativeName>
        <fullName evidence="15">Ubiquinol oxidase subunit 4</fullName>
    </alternativeName>
</protein>